<evidence type="ECO:0000256" key="7">
    <source>
        <dbReference type="SAM" id="MobiDB-lite"/>
    </source>
</evidence>
<dbReference type="GO" id="GO:0005886">
    <property type="term" value="C:plasma membrane"/>
    <property type="evidence" value="ECO:0007669"/>
    <property type="project" value="UniProtKB-SubCell"/>
</dbReference>
<dbReference type="AlphaFoldDB" id="A0A7W7RJI1"/>
<evidence type="ECO:0000313" key="11">
    <source>
        <dbReference type="Proteomes" id="UP000523007"/>
    </source>
</evidence>
<keyword evidence="4 8" id="KW-0812">Transmembrane</keyword>
<comment type="caution">
    <text evidence="10">The sequence shown here is derived from an EMBL/GenBank/DDBJ whole genome shotgun (WGS) entry which is preliminary data.</text>
</comment>
<dbReference type="RefSeq" id="WP_184580717.1">
    <property type="nucleotide sequence ID" value="NZ_JACHJT010000001.1"/>
</dbReference>
<dbReference type="Pfam" id="PF07690">
    <property type="entry name" value="MFS_1"/>
    <property type="match status" value="1"/>
</dbReference>
<proteinExistence type="predicted"/>
<dbReference type="PROSITE" id="PS50850">
    <property type="entry name" value="MFS"/>
    <property type="match status" value="1"/>
</dbReference>
<evidence type="ECO:0000256" key="3">
    <source>
        <dbReference type="ARBA" id="ARBA00022475"/>
    </source>
</evidence>
<comment type="subcellular location">
    <subcellularLocation>
        <location evidence="1">Cell membrane</location>
        <topology evidence="1">Multi-pass membrane protein</topology>
    </subcellularLocation>
</comment>
<feature type="transmembrane region" description="Helical" evidence="8">
    <location>
        <begin position="200"/>
        <end position="220"/>
    </location>
</feature>
<dbReference type="InterPro" id="IPR020846">
    <property type="entry name" value="MFS_dom"/>
</dbReference>
<dbReference type="EMBL" id="JACHJT010000001">
    <property type="protein sequence ID" value="MBB4933037.1"/>
    <property type="molecule type" value="Genomic_DNA"/>
</dbReference>
<evidence type="ECO:0000259" key="9">
    <source>
        <dbReference type="PROSITE" id="PS50850"/>
    </source>
</evidence>
<evidence type="ECO:0000256" key="5">
    <source>
        <dbReference type="ARBA" id="ARBA00022989"/>
    </source>
</evidence>
<evidence type="ECO:0000256" key="6">
    <source>
        <dbReference type="ARBA" id="ARBA00023136"/>
    </source>
</evidence>
<keyword evidence="3" id="KW-1003">Cell membrane</keyword>
<feature type="transmembrane region" description="Helical" evidence="8">
    <location>
        <begin position="169"/>
        <end position="188"/>
    </location>
</feature>
<name>A0A7W7RJI1_9ACTN</name>
<keyword evidence="2" id="KW-0813">Transport</keyword>
<organism evidence="10 11">
    <name type="scientific">Lipingzhangella halophila</name>
    <dbReference type="NCBI Taxonomy" id="1783352"/>
    <lineage>
        <taxon>Bacteria</taxon>
        <taxon>Bacillati</taxon>
        <taxon>Actinomycetota</taxon>
        <taxon>Actinomycetes</taxon>
        <taxon>Streptosporangiales</taxon>
        <taxon>Nocardiopsidaceae</taxon>
        <taxon>Lipingzhangella</taxon>
    </lineage>
</organism>
<feature type="transmembrane region" description="Helical" evidence="8">
    <location>
        <begin position="255"/>
        <end position="276"/>
    </location>
</feature>
<feature type="transmembrane region" description="Helical" evidence="8">
    <location>
        <begin position="66"/>
        <end position="86"/>
    </location>
</feature>
<dbReference type="GO" id="GO:0022857">
    <property type="term" value="F:transmembrane transporter activity"/>
    <property type="evidence" value="ECO:0007669"/>
    <property type="project" value="InterPro"/>
</dbReference>
<keyword evidence="6 8" id="KW-0472">Membrane</keyword>
<dbReference type="PANTHER" id="PTHR43045:SF4">
    <property type="entry name" value="TRANSPORTER YDFJ-RELATED"/>
    <property type="match status" value="1"/>
</dbReference>
<feature type="transmembrane region" description="Helical" evidence="8">
    <location>
        <begin position="347"/>
        <end position="372"/>
    </location>
</feature>
<reference evidence="10 11" key="1">
    <citation type="submission" date="2020-08" db="EMBL/GenBank/DDBJ databases">
        <title>Sequencing the genomes of 1000 actinobacteria strains.</title>
        <authorList>
            <person name="Klenk H.-P."/>
        </authorList>
    </citation>
    <scope>NUCLEOTIDE SEQUENCE [LARGE SCALE GENOMIC DNA]</scope>
    <source>
        <strain evidence="10 11">DSM 102030</strain>
    </source>
</reference>
<dbReference type="PANTHER" id="PTHR43045">
    <property type="entry name" value="SHIKIMATE TRANSPORTER"/>
    <property type="match status" value="1"/>
</dbReference>
<dbReference type="Proteomes" id="UP000523007">
    <property type="component" value="Unassembled WGS sequence"/>
</dbReference>
<protein>
    <submittedName>
        <fullName evidence="10">MFS family permease</fullName>
    </submittedName>
</protein>
<keyword evidence="11" id="KW-1185">Reference proteome</keyword>
<feature type="transmembrane region" description="Helical" evidence="8">
    <location>
        <begin position="288"/>
        <end position="306"/>
    </location>
</feature>
<feature type="transmembrane region" description="Helical" evidence="8">
    <location>
        <begin position="318"/>
        <end position="341"/>
    </location>
</feature>
<evidence type="ECO:0000256" key="2">
    <source>
        <dbReference type="ARBA" id="ARBA00022448"/>
    </source>
</evidence>
<feature type="domain" description="Major facilitator superfamily (MFS) profile" evidence="9">
    <location>
        <begin position="25"/>
        <end position="438"/>
    </location>
</feature>
<sequence>MTNQPTDPKQSTGTKDNLSPQARGGIRGAFYGYFVDFYDIYLPTMALAPAMVYFEPEHLDTVTSSTIYYITLAITLLGRPLGASIFGNMADSIGRKPATMVAVGGSTVITFLMMLMPGYALLGWFAIIGLILLRFVNGIFLGGIYTAAVPLAMEYAPPEKRARVSTRIMLGYPLAFIVVSLLTTLMLRVTPVEDGSYLEWGWRAPFVLSVIFQVAFLLYYRRVEEPPMVKRSKDRPSPLKELVARGPNRRGLLQVFMLMSGMWLSLQTAVSMMPGFLSGVLEIPDMSVTVATVVFFTVLMGTYLGVGRLTDAWGRRPVLVLFGVLTATVVPVLYWLLIATADPGEGVIATLVLAGIVVVVANTPWGILSAYIPERFPVEVRASGFGVGYTFAVIIPSLYSFVLVWMSHLMPYEYTQIPLVVLGGVLAVVGALMGPETKGADLAATRTQGANIDQR</sequence>
<dbReference type="InterPro" id="IPR036259">
    <property type="entry name" value="MFS_trans_sf"/>
</dbReference>
<evidence type="ECO:0000256" key="8">
    <source>
        <dbReference type="SAM" id="Phobius"/>
    </source>
</evidence>
<evidence type="ECO:0000256" key="4">
    <source>
        <dbReference type="ARBA" id="ARBA00022692"/>
    </source>
</evidence>
<feature type="transmembrane region" description="Helical" evidence="8">
    <location>
        <begin position="98"/>
        <end position="116"/>
    </location>
</feature>
<accession>A0A7W7RJI1</accession>
<dbReference type="SUPFAM" id="SSF103473">
    <property type="entry name" value="MFS general substrate transporter"/>
    <property type="match status" value="1"/>
</dbReference>
<feature type="region of interest" description="Disordered" evidence="7">
    <location>
        <begin position="1"/>
        <end position="20"/>
    </location>
</feature>
<feature type="transmembrane region" description="Helical" evidence="8">
    <location>
        <begin position="122"/>
        <end position="148"/>
    </location>
</feature>
<feature type="transmembrane region" description="Helical" evidence="8">
    <location>
        <begin position="417"/>
        <end position="434"/>
    </location>
</feature>
<dbReference type="PROSITE" id="PS00217">
    <property type="entry name" value="SUGAR_TRANSPORT_2"/>
    <property type="match status" value="1"/>
</dbReference>
<evidence type="ECO:0000313" key="10">
    <source>
        <dbReference type="EMBL" id="MBB4933037.1"/>
    </source>
</evidence>
<evidence type="ECO:0000256" key="1">
    <source>
        <dbReference type="ARBA" id="ARBA00004651"/>
    </source>
</evidence>
<keyword evidence="5 8" id="KW-1133">Transmembrane helix</keyword>
<feature type="transmembrane region" description="Helical" evidence="8">
    <location>
        <begin position="384"/>
        <end position="405"/>
    </location>
</feature>
<feature type="transmembrane region" description="Helical" evidence="8">
    <location>
        <begin position="30"/>
        <end position="54"/>
    </location>
</feature>
<gene>
    <name evidence="10" type="ORF">F4561_003857</name>
</gene>
<dbReference type="InterPro" id="IPR005829">
    <property type="entry name" value="Sugar_transporter_CS"/>
</dbReference>
<dbReference type="InterPro" id="IPR011701">
    <property type="entry name" value="MFS"/>
</dbReference>
<dbReference type="Gene3D" id="1.20.1250.20">
    <property type="entry name" value="MFS general substrate transporter like domains"/>
    <property type="match status" value="2"/>
</dbReference>